<comment type="similarity">
    <text evidence="10">Belongs to the LpxH family.</text>
</comment>
<dbReference type="NCBIfam" id="NF003743">
    <property type="entry name" value="PRK05340.1"/>
    <property type="match status" value="1"/>
</dbReference>
<evidence type="ECO:0000313" key="13">
    <source>
        <dbReference type="Proteomes" id="UP001239019"/>
    </source>
</evidence>
<feature type="binding site" evidence="10">
    <location>
        <position position="160"/>
    </location>
    <ligand>
        <name>substrate</name>
    </ligand>
</feature>
<sequence>MSTLFISDLHLHTTRPEITRLFLDFLQGEAREAEALYILGDLFEAWIGDDAASEHDQAVIAGMKALTDSGVPGYFMRGNRDFLIGERFARETGFSILPDPTTVTLYGEPVLLMHGDSLCIDDHDYMAFQQVVRSEAWQQDFLSKPIEDRIAFARKAREESAARGKEKSMEIMDVNKQEVKKSMAAAGVRRFIHGHTHRPAIHDIEVNGEPAQRIVLGDWYEQGSVLRVNAGGYDLRSIPLEA</sequence>
<evidence type="ECO:0000256" key="3">
    <source>
        <dbReference type="ARBA" id="ARBA00022519"/>
    </source>
</evidence>
<dbReference type="InterPro" id="IPR010138">
    <property type="entry name" value="UDP-diacylglucosamine_Hdrlase"/>
</dbReference>
<feature type="binding site" evidence="10">
    <location>
        <position position="122"/>
    </location>
    <ligand>
        <name>substrate</name>
    </ligand>
</feature>
<organism evidence="12 13">
    <name type="scientific">Natronospira bacteriovora</name>
    <dbReference type="NCBI Taxonomy" id="3069753"/>
    <lineage>
        <taxon>Bacteria</taxon>
        <taxon>Pseudomonadati</taxon>
        <taxon>Pseudomonadota</taxon>
        <taxon>Gammaproteobacteria</taxon>
        <taxon>Natronospirales</taxon>
        <taxon>Natronospiraceae</taxon>
        <taxon>Natronospira</taxon>
    </lineage>
</organism>
<dbReference type="PANTHER" id="PTHR34990:SF1">
    <property type="entry name" value="UDP-2,3-DIACYLGLUCOSAMINE HYDROLASE"/>
    <property type="match status" value="1"/>
</dbReference>
<keyword evidence="8 10" id="KW-0472">Membrane</keyword>
<evidence type="ECO:0000313" key="12">
    <source>
        <dbReference type="EMBL" id="MDQ2068934.1"/>
    </source>
</evidence>
<comment type="cofactor">
    <cofactor evidence="10">
        <name>Mn(2+)</name>
        <dbReference type="ChEBI" id="CHEBI:29035"/>
    </cofactor>
    <text evidence="10">Binds 2 Mn(2+) ions per subunit in a binuclear metal center.</text>
</comment>
<dbReference type="InterPro" id="IPR029052">
    <property type="entry name" value="Metallo-depent_PP-like"/>
</dbReference>
<keyword evidence="1 10" id="KW-1003">Cell membrane</keyword>
<dbReference type="CDD" id="cd07398">
    <property type="entry name" value="MPP_YbbF-LpxH"/>
    <property type="match status" value="1"/>
</dbReference>
<evidence type="ECO:0000259" key="11">
    <source>
        <dbReference type="Pfam" id="PF00149"/>
    </source>
</evidence>
<protein>
    <recommendedName>
        <fullName evidence="10">UDP-2,3-diacylglucosamine hydrolase</fullName>
        <ecNumber evidence="10">3.6.1.54</ecNumber>
    </recommendedName>
    <alternativeName>
        <fullName evidence="10">UDP-2,3-diacylglucosamine diphosphatase</fullName>
    </alternativeName>
</protein>
<feature type="binding site" evidence="10">
    <location>
        <position position="41"/>
    </location>
    <ligand>
        <name>Mn(2+)</name>
        <dbReference type="ChEBI" id="CHEBI:29035"/>
        <label>2</label>
    </ligand>
</feature>
<keyword evidence="6 10" id="KW-0378">Hydrolase</keyword>
<gene>
    <name evidence="10 12" type="primary">lpxH</name>
    <name evidence="12" type="ORF">RBH19_03475</name>
</gene>
<feature type="binding site" evidence="10">
    <location>
        <position position="195"/>
    </location>
    <ligand>
        <name>substrate</name>
    </ligand>
</feature>
<evidence type="ECO:0000256" key="4">
    <source>
        <dbReference type="ARBA" id="ARBA00022556"/>
    </source>
</evidence>
<evidence type="ECO:0000256" key="6">
    <source>
        <dbReference type="ARBA" id="ARBA00022801"/>
    </source>
</evidence>
<feature type="binding site" evidence="10">
    <location>
        <position position="79"/>
    </location>
    <ligand>
        <name>Mn(2+)</name>
        <dbReference type="ChEBI" id="CHEBI:29035"/>
        <label>2</label>
    </ligand>
</feature>
<evidence type="ECO:0000256" key="1">
    <source>
        <dbReference type="ARBA" id="ARBA00022475"/>
    </source>
</evidence>
<dbReference type="PANTHER" id="PTHR34990">
    <property type="entry name" value="UDP-2,3-DIACYLGLUCOSAMINE HYDROLASE-RELATED"/>
    <property type="match status" value="1"/>
</dbReference>
<comment type="pathway">
    <text evidence="10">Glycolipid biosynthesis; lipid IV(A) biosynthesis; lipid IV(A) from (3R)-3-hydroxytetradecanoyl-[acyl-carrier-protein] and UDP-N-acetyl-alpha-D-glucosamine: step 4/6.</text>
</comment>
<reference evidence="12 13" key="1">
    <citation type="submission" date="2023-08" db="EMBL/GenBank/DDBJ databases">
        <title>Whole-genome sequencing of halo(alkali)philic microorganisms from hypersaline lakes.</title>
        <authorList>
            <person name="Sorokin D.Y."/>
            <person name="Abbas B."/>
            <person name="Merkel A.Y."/>
        </authorList>
    </citation>
    <scope>NUCLEOTIDE SEQUENCE [LARGE SCALE GENOMIC DNA]</scope>
    <source>
        <strain evidence="12 13">AB-CW4</strain>
    </source>
</reference>
<dbReference type="EMBL" id="JAVDDT010000002">
    <property type="protein sequence ID" value="MDQ2068934.1"/>
    <property type="molecule type" value="Genomic_DNA"/>
</dbReference>
<dbReference type="Gene3D" id="3.60.21.10">
    <property type="match status" value="1"/>
</dbReference>
<dbReference type="EC" id="3.6.1.54" evidence="10"/>
<keyword evidence="9 10" id="KW-0464">Manganese</keyword>
<dbReference type="InterPro" id="IPR004843">
    <property type="entry name" value="Calcineurin-like_PHP"/>
</dbReference>
<keyword evidence="13" id="KW-1185">Reference proteome</keyword>
<evidence type="ECO:0000256" key="8">
    <source>
        <dbReference type="ARBA" id="ARBA00023136"/>
    </source>
</evidence>
<keyword evidence="2 10" id="KW-0444">Lipid biosynthesis</keyword>
<proteinExistence type="inferred from homology"/>
<dbReference type="SUPFAM" id="SSF56300">
    <property type="entry name" value="Metallo-dependent phosphatases"/>
    <property type="match status" value="1"/>
</dbReference>
<dbReference type="HAMAP" id="MF_00575">
    <property type="entry name" value="LpxH"/>
    <property type="match status" value="1"/>
</dbReference>
<dbReference type="NCBIfam" id="TIGR01854">
    <property type="entry name" value="lipid_A_lpxH"/>
    <property type="match status" value="1"/>
</dbReference>
<evidence type="ECO:0000256" key="10">
    <source>
        <dbReference type="HAMAP-Rule" id="MF_00575"/>
    </source>
</evidence>
<keyword evidence="3 10" id="KW-0997">Cell inner membrane</keyword>
<comment type="caution">
    <text evidence="12">The sequence shown here is derived from an EMBL/GenBank/DDBJ whole genome shotgun (WGS) entry which is preliminary data.</text>
</comment>
<evidence type="ECO:0000256" key="2">
    <source>
        <dbReference type="ARBA" id="ARBA00022516"/>
    </source>
</evidence>
<comment type="subcellular location">
    <subcellularLocation>
        <location evidence="10">Cell inner membrane</location>
        <topology evidence="10">Peripheral membrane protein</topology>
        <orientation evidence="10">Cytoplasmic side</orientation>
    </subcellularLocation>
</comment>
<feature type="binding site" evidence="10">
    <location>
        <position position="8"/>
    </location>
    <ligand>
        <name>Mn(2+)</name>
        <dbReference type="ChEBI" id="CHEBI:29035"/>
        <label>1</label>
    </ligand>
</feature>
<comment type="caution">
    <text evidence="10">Lacks conserved residue(s) required for the propagation of feature annotation.</text>
</comment>
<dbReference type="InterPro" id="IPR043461">
    <property type="entry name" value="LpxH-like"/>
</dbReference>
<dbReference type="RefSeq" id="WP_306727430.1">
    <property type="nucleotide sequence ID" value="NZ_JAVDDT010000002.1"/>
</dbReference>
<comment type="function">
    <text evidence="10">Hydrolyzes the pyrophosphate bond of UDP-2,3-diacylglucosamine to yield 2,3-diacylglucosamine 1-phosphate (lipid X) and UMP by catalyzing the attack of water at the alpha-P atom. Involved in the biosynthesis of lipid A, a phosphorylated glycolipid that anchors the lipopolysaccharide to the outer membrane of the cell.</text>
</comment>
<name>A0ABU0W4I1_9GAMM</name>
<feature type="binding site" evidence="10">
    <location>
        <position position="41"/>
    </location>
    <ligand>
        <name>Mn(2+)</name>
        <dbReference type="ChEBI" id="CHEBI:29035"/>
        <label>1</label>
    </ligand>
</feature>
<feature type="binding site" evidence="10">
    <location>
        <position position="10"/>
    </location>
    <ligand>
        <name>Mn(2+)</name>
        <dbReference type="ChEBI" id="CHEBI:29035"/>
        <label>1</label>
    </ligand>
</feature>
<feature type="binding site" evidence="10">
    <location>
        <position position="197"/>
    </location>
    <ligand>
        <name>Mn(2+)</name>
        <dbReference type="ChEBI" id="CHEBI:29035"/>
        <label>1</label>
    </ligand>
</feature>
<evidence type="ECO:0000256" key="5">
    <source>
        <dbReference type="ARBA" id="ARBA00022723"/>
    </source>
</evidence>
<feature type="binding site" evidence="10">
    <location>
        <position position="167"/>
    </location>
    <ligand>
        <name>substrate</name>
    </ligand>
</feature>
<feature type="binding site" evidence="10">
    <location>
        <position position="114"/>
    </location>
    <ligand>
        <name>Mn(2+)</name>
        <dbReference type="ChEBI" id="CHEBI:29035"/>
        <label>2</label>
    </ligand>
</feature>
<keyword evidence="4 10" id="KW-0441">Lipid A biosynthesis</keyword>
<keyword evidence="5 10" id="KW-0479">Metal-binding</keyword>
<evidence type="ECO:0000256" key="9">
    <source>
        <dbReference type="ARBA" id="ARBA00023211"/>
    </source>
</evidence>
<dbReference type="GO" id="GO:0016787">
    <property type="term" value="F:hydrolase activity"/>
    <property type="evidence" value="ECO:0007669"/>
    <property type="project" value="UniProtKB-KW"/>
</dbReference>
<dbReference type="Pfam" id="PF00149">
    <property type="entry name" value="Metallophos"/>
    <property type="match status" value="1"/>
</dbReference>
<accession>A0ABU0W4I1</accession>
<keyword evidence="7 10" id="KW-0443">Lipid metabolism</keyword>
<feature type="binding site" evidence="10">
    <location>
        <position position="195"/>
    </location>
    <ligand>
        <name>Mn(2+)</name>
        <dbReference type="ChEBI" id="CHEBI:29035"/>
        <label>2</label>
    </ligand>
</feature>
<feature type="binding site" evidence="10">
    <location>
        <begin position="79"/>
        <end position="80"/>
    </location>
    <ligand>
        <name>substrate</name>
    </ligand>
</feature>
<dbReference type="Proteomes" id="UP001239019">
    <property type="component" value="Unassembled WGS sequence"/>
</dbReference>
<comment type="catalytic activity">
    <reaction evidence="10">
        <text>UDP-2-N,3-O-bis[(3R)-3-hydroxytetradecanoyl]-alpha-D-glucosamine + H2O = 2-N,3-O-bis[(3R)-3-hydroxytetradecanoyl]-alpha-D-glucosaminyl 1-phosphate + UMP + 2 H(+)</text>
        <dbReference type="Rhea" id="RHEA:25213"/>
        <dbReference type="ChEBI" id="CHEBI:15377"/>
        <dbReference type="ChEBI" id="CHEBI:15378"/>
        <dbReference type="ChEBI" id="CHEBI:57865"/>
        <dbReference type="ChEBI" id="CHEBI:57957"/>
        <dbReference type="ChEBI" id="CHEBI:78847"/>
        <dbReference type="EC" id="3.6.1.54"/>
    </reaction>
</comment>
<feature type="domain" description="Calcineurin-like phosphoesterase" evidence="11">
    <location>
        <begin position="1"/>
        <end position="199"/>
    </location>
</feature>
<evidence type="ECO:0000256" key="7">
    <source>
        <dbReference type="ARBA" id="ARBA00023098"/>
    </source>
</evidence>